<dbReference type="Pfam" id="PF00753">
    <property type="entry name" value="Lactamase_B"/>
    <property type="match status" value="1"/>
</dbReference>
<dbReference type="SUPFAM" id="SSF56281">
    <property type="entry name" value="Metallo-hydrolase/oxidoreductase"/>
    <property type="match status" value="1"/>
</dbReference>
<evidence type="ECO:0000259" key="1">
    <source>
        <dbReference type="SMART" id="SM00849"/>
    </source>
</evidence>
<dbReference type="SMART" id="SM00849">
    <property type="entry name" value="Lactamase_B"/>
    <property type="match status" value="1"/>
</dbReference>
<protein>
    <submittedName>
        <fullName evidence="2">Unannotated protein</fullName>
    </submittedName>
</protein>
<dbReference type="PANTHER" id="PTHR42951">
    <property type="entry name" value="METALLO-BETA-LACTAMASE DOMAIN-CONTAINING"/>
    <property type="match status" value="1"/>
</dbReference>
<dbReference type="Gene3D" id="3.60.15.10">
    <property type="entry name" value="Ribonuclease Z/Hydroxyacylglutathione hydrolase-like"/>
    <property type="match status" value="1"/>
</dbReference>
<proteinExistence type="predicted"/>
<accession>A0A6J7H192</accession>
<feature type="domain" description="Metallo-beta-lactamase" evidence="1">
    <location>
        <begin position="30"/>
        <end position="249"/>
    </location>
</feature>
<reference evidence="2" key="1">
    <citation type="submission" date="2020-05" db="EMBL/GenBank/DDBJ databases">
        <authorList>
            <person name="Chiriac C."/>
            <person name="Salcher M."/>
            <person name="Ghai R."/>
            <person name="Kavagutti S V."/>
        </authorList>
    </citation>
    <scope>NUCLEOTIDE SEQUENCE</scope>
</reference>
<dbReference type="InterPro" id="IPR001279">
    <property type="entry name" value="Metallo-B-lactamas"/>
</dbReference>
<dbReference type="EMBL" id="CAFBMK010000070">
    <property type="protein sequence ID" value="CAB4913682.1"/>
    <property type="molecule type" value="Genomic_DNA"/>
</dbReference>
<name>A0A6J7H192_9ZZZZ</name>
<organism evidence="2">
    <name type="scientific">freshwater metagenome</name>
    <dbReference type="NCBI Taxonomy" id="449393"/>
    <lineage>
        <taxon>unclassified sequences</taxon>
        <taxon>metagenomes</taxon>
        <taxon>ecological metagenomes</taxon>
    </lineage>
</organism>
<gene>
    <name evidence="2" type="ORF">UFOPK3564_01424</name>
</gene>
<dbReference type="InterPro" id="IPR036866">
    <property type="entry name" value="RibonucZ/Hydroxyglut_hydro"/>
</dbReference>
<dbReference type="InterPro" id="IPR050855">
    <property type="entry name" value="NDM-1-like"/>
</dbReference>
<dbReference type="AlphaFoldDB" id="A0A6J7H192"/>
<evidence type="ECO:0000313" key="2">
    <source>
        <dbReference type="EMBL" id="CAB4913682.1"/>
    </source>
</evidence>
<sequence length="340" mass="35333">MQSPVDPLAVEEVVPGVTRIALPLGGITGGVNVHLVRGDGPTTLVDSAMPLPGTLETLEAALATAGSSLEDVELVLVTHHHLDHTGLAAQIAARSGAAIAATAPVADAIADPHGLLVREVAWGERHIDRHGAPGTLLDMARQGEPLVRALPTAPTDRVLSEGDVVRAGDLHLTVRERPGHSPSDTLFVEEEPTVPGRPLAFVGDHVFRSAPLTPVLGSMLGTDARPAAAYLAALEETAAIPGLLALTGHGPALLDVPALHADRRGALDRRTGRVRDALGPEPRGTWDLGLEVWRGVPSARHGLTRLGALLASLELLEDAGEVERTTLDDDGGVGWRATGD</sequence>